<protein>
    <submittedName>
        <fullName evidence="1">Spore photoproduct lyase</fullName>
    </submittedName>
</protein>
<reference evidence="2" key="1">
    <citation type="submission" date="2018-02" db="EMBL/GenBank/DDBJ databases">
        <title>Genome sequence of Desulfocucumis palustris strain NAW-5.</title>
        <authorList>
            <person name="Watanabe M."/>
            <person name="Kojima H."/>
            <person name="Fukui M."/>
        </authorList>
    </citation>
    <scope>NUCLEOTIDE SEQUENCE [LARGE SCALE GENOMIC DNA]</scope>
    <source>
        <strain evidence="2">NAW-5</strain>
    </source>
</reference>
<dbReference type="Pfam" id="PF20903">
    <property type="entry name" value="SPL"/>
    <property type="match status" value="1"/>
</dbReference>
<evidence type="ECO:0000313" key="1">
    <source>
        <dbReference type="EMBL" id="GBF32074.1"/>
    </source>
</evidence>
<keyword evidence="2" id="KW-1185">Reference proteome</keyword>
<gene>
    <name evidence="1" type="ORF">DCCM_0265</name>
</gene>
<evidence type="ECO:0000313" key="2">
    <source>
        <dbReference type="Proteomes" id="UP000239549"/>
    </source>
</evidence>
<accession>A0A2L2X833</accession>
<dbReference type="Gene3D" id="3.40.50.12110">
    <property type="match status" value="1"/>
</dbReference>
<dbReference type="Proteomes" id="UP000239549">
    <property type="component" value="Unassembled WGS sequence"/>
</dbReference>
<dbReference type="GO" id="GO:0016829">
    <property type="term" value="F:lyase activity"/>
    <property type="evidence" value="ECO:0007669"/>
    <property type="project" value="UniProtKB-KW"/>
</dbReference>
<keyword evidence="1" id="KW-0456">Lyase</keyword>
<organism evidence="1 2">
    <name type="scientific">Desulfocucumis palustris</name>
    <dbReference type="NCBI Taxonomy" id="1898651"/>
    <lineage>
        <taxon>Bacteria</taxon>
        <taxon>Bacillati</taxon>
        <taxon>Bacillota</taxon>
        <taxon>Clostridia</taxon>
        <taxon>Eubacteriales</taxon>
        <taxon>Desulfocucumaceae</taxon>
        <taxon>Desulfocucumis</taxon>
    </lineage>
</organism>
<proteinExistence type="predicted"/>
<sequence>MSLGKCEYCYLQTTLGNKPYVRVYVRFSYMGGKLGEFSRQ</sequence>
<dbReference type="RefSeq" id="WP_373855381.1">
    <property type="nucleotide sequence ID" value="NZ_BFAV01000018.1"/>
</dbReference>
<dbReference type="EMBL" id="BFAV01000018">
    <property type="protein sequence ID" value="GBF32074.1"/>
    <property type="molecule type" value="Genomic_DNA"/>
</dbReference>
<name>A0A2L2X833_9FIRM</name>
<dbReference type="InterPro" id="IPR049539">
    <property type="entry name" value="SPL"/>
</dbReference>
<comment type="caution">
    <text evidence="1">The sequence shown here is derived from an EMBL/GenBank/DDBJ whole genome shotgun (WGS) entry which is preliminary data.</text>
</comment>
<dbReference type="AlphaFoldDB" id="A0A2L2X833"/>